<organism evidence="1 2">
    <name type="scientific">Bordetella genomosp. 7</name>
    <dbReference type="NCBI Taxonomy" id="1416805"/>
    <lineage>
        <taxon>Bacteria</taxon>
        <taxon>Pseudomonadati</taxon>
        <taxon>Pseudomonadota</taxon>
        <taxon>Betaproteobacteria</taxon>
        <taxon>Burkholderiales</taxon>
        <taxon>Alcaligenaceae</taxon>
        <taxon>Bordetella</taxon>
    </lineage>
</organism>
<gene>
    <name evidence="1" type="ORF">CAL19_12820</name>
</gene>
<evidence type="ECO:0000313" key="2">
    <source>
        <dbReference type="Proteomes" id="UP000216947"/>
    </source>
</evidence>
<reference evidence="2" key="1">
    <citation type="submission" date="2017-05" db="EMBL/GenBank/DDBJ databases">
        <title>Complete and WGS of Bordetella genogroups.</title>
        <authorList>
            <person name="Spilker T."/>
            <person name="Lipuma J."/>
        </authorList>
    </citation>
    <scope>NUCLEOTIDE SEQUENCE [LARGE SCALE GENOMIC DNA]</scope>
    <source>
        <strain evidence="2">AU18089</strain>
    </source>
</reference>
<keyword evidence="2" id="KW-1185">Reference proteome</keyword>
<dbReference type="EMBL" id="NEVK01000006">
    <property type="protein sequence ID" value="OZI17956.1"/>
    <property type="molecule type" value="Genomic_DNA"/>
</dbReference>
<dbReference type="Proteomes" id="UP000216947">
    <property type="component" value="Unassembled WGS sequence"/>
</dbReference>
<name>A0A261QYZ7_9BORD</name>
<sequence length="61" mass="6655">MTRYAATLYTALGLAVGTLGGGTVMHYQKPDKVTLYMPDWTCTVNVATDRLQCERKTAGTL</sequence>
<accession>A0A261QYZ7</accession>
<evidence type="ECO:0000313" key="1">
    <source>
        <dbReference type="EMBL" id="OZI17956.1"/>
    </source>
</evidence>
<protein>
    <submittedName>
        <fullName evidence="1">Uncharacterized protein</fullName>
    </submittedName>
</protein>
<dbReference type="AlphaFoldDB" id="A0A261QYZ7"/>
<proteinExistence type="predicted"/>
<comment type="caution">
    <text evidence="1">The sequence shown here is derived from an EMBL/GenBank/DDBJ whole genome shotgun (WGS) entry which is preliminary data.</text>
</comment>